<feature type="transmembrane region" description="Helical" evidence="10">
    <location>
        <begin position="340"/>
        <end position="362"/>
    </location>
</feature>
<evidence type="ECO:0000256" key="4">
    <source>
        <dbReference type="ARBA" id="ARBA00022723"/>
    </source>
</evidence>
<dbReference type="SUPFAM" id="SSF81653">
    <property type="entry name" value="Calcium ATPase, transduction domain A"/>
    <property type="match status" value="1"/>
</dbReference>
<evidence type="ECO:0000256" key="5">
    <source>
        <dbReference type="ARBA" id="ARBA00022741"/>
    </source>
</evidence>
<gene>
    <name evidence="12" type="ORF">GCM10023143_26140</name>
</gene>
<comment type="subcellular location">
    <subcellularLocation>
        <location evidence="10">Cell membrane</location>
    </subcellularLocation>
    <subcellularLocation>
        <location evidence="1">Endomembrane system</location>
        <topology evidence="1">Multi-pass membrane protein</topology>
    </subcellularLocation>
</comment>
<dbReference type="InterPro" id="IPR059000">
    <property type="entry name" value="ATPase_P-type_domA"/>
</dbReference>
<organism evidence="12 13">
    <name type="scientific">Compostibacter hankyongensis</name>
    <dbReference type="NCBI Taxonomy" id="1007089"/>
    <lineage>
        <taxon>Bacteria</taxon>
        <taxon>Pseudomonadati</taxon>
        <taxon>Bacteroidota</taxon>
        <taxon>Chitinophagia</taxon>
        <taxon>Chitinophagales</taxon>
        <taxon>Chitinophagaceae</taxon>
        <taxon>Compostibacter</taxon>
    </lineage>
</organism>
<keyword evidence="8 10" id="KW-1133">Transmembrane helix</keyword>
<dbReference type="PRINTS" id="PR00119">
    <property type="entry name" value="CATATPASE"/>
</dbReference>
<dbReference type="InterPro" id="IPR008250">
    <property type="entry name" value="ATPase_P-typ_transduc_dom_A_sf"/>
</dbReference>
<protein>
    <submittedName>
        <fullName evidence="12">Heavy metal translocating P-type ATPase</fullName>
    </submittedName>
</protein>
<dbReference type="InterPro" id="IPR036163">
    <property type="entry name" value="HMA_dom_sf"/>
</dbReference>
<dbReference type="SUPFAM" id="SSF56784">
    <property type="entry name" value="HAD-like"/>
    <property type="match status" value="1"/>
</dbReference>
<dbReference type="InterPro" id="IPR001757">
    <property type="entry name" value="P_typ_ATPase"/>
</dbReference>
<dbReference type="Pfam" id="PF00122">
    <property type="entry name" value="E1-E2_ATPase"/>
    <property type="match status" value="1"/>
</dbReference>
<keyword evidence="10" id="KW-1003">Cell membrane</keyword>
<evidence type="ECO:0000256" key="9">
    <source>
        <dbReference type="ARBA" id="ARBA00023136"/>
    </source>
</evidence>
<dbReference type="RefSeq" id="WP_344980028.1">
    <property type="nucleotide sequence ID" value="NZ_BAABFN010000006.1"/>
</dbReference>
<dbReference type="CDD" id="cd00371">
    <property type="entry name" value="HMA"/>
    <property type="match status" value="1"/>
</dbReference>
<dbReference type="InterPro" id="IPR023298">
    <property type="entry name" value="ATPase_P-typ_TM_dom_sf"/>
</dbReference>
<dbReference type="InterPro" id="IPR036412">
    <property type="entry name" value="HAD-like_sf"/>
</dbReference>
<dbReference type="Pfam" id="PF00702">
    <property type="entry name" value="Hydrolase"/>
    <property type="match status" value="1"/>
</dbReference>
<evidence type="ECO:0000256" key="3">
    <source>
        <dbReference type="ARBA" id="ARBA00022692"/>
    </source>
</evidence>
<feature type="transmembrane region" description="Helical" evidence="10">
    <location>
        <begin position="186"/>
        <end position="205"/>
    </location>
</feature>
<dbReference type="PROSITE" id="PS50846">
    <property type="entry name" value="HMA_2"/>
    <property type="match status" value="1"/>
</dbReference>
<dbReference type="Gene3D" id="3.30.70.100">
    <property type="match status" value="1"/>
</dbReference>
<dbReference type="PROSITE" id="PS01047">
    <property type="entry name" value="HMA_1"/>
    <property type="match status" value="1"/>
</dbReference>
<dbReference type="NCBIfam" id="TIGR01494">
    <property type="entry name" value="ATPase_P-type"/>
    <property type="match status" value="1"/>
</dbReference>
<dbReference type="CDD" id="cd02094">
    <property type="entry name" value="P-type_ATPase_Cu-like"/>
    <property type="match status" value="1"/>
</dbReference>
<keyword evidence="13" id="KW-1185">Reference proteome</keyword>
<dbReference type="PROSITE" id="PS00154">
    <property type="entry name" value="ATPASE_E1_E2"/>
    <property type="match status" value="1"/>
</dbReference>
<dbReference type="NCBIfam" id="TIGR01511">
    <property type="entry name" value="ATPase-IB1_Cu"/>
    <property type="match status" value="1"/>
</dbReference>
<evidence type="ECO:0000313" key="13">
    <source>
        <dbReference type="Proteomes" id="UP001501207"/>
    </source>
</evidence>
<dbReference type="PANTHER" id="PTHR43520:SF8">
    <property type="entry name" value="P-TYPE CU(+) TRANSPORTER"/>
    <property type="match status" value="1"/>
</dbReference>
<dbReference type="SFLD" id="SFLDF00027">
    <property type="entry name" value="p-type_atpase"/>
    <property type="match status" value="1"/>
</dbReference>
<sequence>MPSVIKETFPVLEMSCASCAVSVASMLQSVPGVRHAEVNYASQRAQVEYDQNTVAPEALQQAVRSIGYDLVILPEHREEAQETAQRKQYRRLLRQTLWAAAFTLPVVLIAMLFMQLPYANMIMLILSAPVVFFFGRSFFVNAAKQARHGRANMDTLVALSTGIAFLFSAFNTFWPQFWTGRGLEAHVYFEAAAVIIVFISLGRLLEEKAKAGTSAALKKLIGLQPRTVAVQDDDGSTREIPLQAVKPGDLILVKPGEKIPVDGKLSRGGSYVDESMISGEPVPVGKTAGDTVFAGTLNQEGSFSFRAEKVGADTLLGQIIRMVQEAQGSRAPVQRLVDKVAGIFVPVVMGLAVLTFLIWLFAGGEQAFTHGLLTAVTVLVIACPCALGLATPTAIMAGVGRAAENHILIRDAESLEQGYKVDALVLDKTGTLTEGKPAVTGFHFSEGVNTAVLQAVLLAMESQSDHPLAGAIAQYLKEQGTRPLPLEKISSITGRGIQARYGGKQYLAGNPALLEAHNVAVPPSLAKPASQWQQQARTVIFFAEEQQAVAVLAVADPVKTGSKQAVATLQQQGISVYMLTGDNPATAAAVARETGLQHYQAGMLPAGKADFIRQLQQQGKVVAMAGDGINDSQALAQADVGIAMGKGSDIAMDVARITLMSSDLNAIPRALALSRKTVRTIRQNLFWAFIYNLIGIPVAAGILYPLNGFLLNPMIAGAAMALSSVSVVGNSLRLKWGKL</sequence>
<keyword evidence="9 10" id="KW-0472">Membrane</keyword>
<evidence type="ECO:0000256" key="7">
    <source>
        <dbReference type="ARBA" id="ARBA00022967"/>
    </source>
</evidence>
<dbReference type="EMBL" id="BAABFN010000006">
    <property type="protein sequence ID" value="GAA4315011.1"/>
    <property type="molecule type" value="Genomic_DNA"/>
</dbReference>
<evidence type="ECO:0000256" key="10">
    <source>
        <dbReference type="RuleBase" id="RU362081"/>
    </source>
</evidence>
<accession>A0ABP8G0U3</accession>
<feature type="transmembrane region" description="Helical" evidence="10">
    <location>
        <begin position="155"/>
        <end position="174"/>
    </location>
</feature>
<dbReference type="InterPro" id="IPR017969">
    <property type="entry name" value="Heavy-metal-associated_CS"/>
</dbReference>
<feature type="transmembrane region" description="Helical" evidence="10">
    <location>
        <begin position="710"/>
        <end position="732"/>
    </location>
</feature>
<dbReference type="SFLD" id="SFLDS00003">
    <property type="entry name" value="Haloacid_Dehalogenase"/>
    <property type="match status" value="1"/>
</dbReference>
<dbReference type="Gene3D" id="2.70.150.10">
    <property type="entry name" value="Calcium-transporting ATPase, cytoplasmic transduction domain A"/>
    <property type="match status" value="1"/>
</dbReference>
<evidence type="ECO:0000256" key="2">
    <source>
        <dbReference type="ARBA" id="ARBA00006024"/>
    </source>
</evidence>
<feature type="transmembrane region" description="Helical" evidence="10">
    <location>
        <begin position="685"/>
        <end position="704"/>
    </location>
</feature>
<evidence type="ECO:0000256" key="6">
    <source>
        <dbReference type="ARBA" id="ARBA00022840"/>
    </source>
</evidence>
<dbReference type="InterPro" id="IPR027256">
    <property type="entry name" value="P-typ_ATPase_IB"/>
</dbReference>
<feature type="domain" description="HMA" evidence="11">
    <location>
        <begin position="5"/>
        <end position="71"/>
    </location>
</feature>
<dbReference type="PANTHER" id="PTHR43520">
    <property type="entry name" value="ATP7, ISOFORM B"/>
    <property type="match status" value="1"/>
</dbReference>
<dbReference type="Gene3D" id="3.40.50.1000">
    <property type="entry name" value="HAD superfamily/HAD-like"/>
    <property type="match status" value="1"/>
</dbReference>
<dbReference type="InterPro" id="IPR023214">
    <property type="entry name" value="HAD_sf"/>
</dbReference>
<evidence type="ECO:0000259" key="11">
    <source>
        <dbReference type="PROSITE" id="PS50846"/>
    </source>
</evidence>
<comment type="caution">
    <text evidence="12">The sequence shown here is derived from an EMBL/GenBank/DDBJ whole genome shotgun (WGS) entry which is preliminary data.</text>
</comment>
<dbReference type="Gene3D" id="3.40.1110.10">
    <property type="entry name" value="Calcium-transporting ATPase, cytoplasmic domain N"/>
    <property type="match status" value="1"/>
</dbReference>
<comment type="similarity">
    <text evidence="2 10">Belongs to the cation transport ATPase (P-type) (TC 3.A.3) family. Type IB subfamily.</text>
</comment>
<feature type="transmembrane region" description="Helical" evidence="10">
    <location>
        <begin position="122"/>
        <end position="143"/>
    </location>
</feature>
<reference evidence="13" key="1">
    <citation type="journal article" date="2019" name="Int. J. Syst. Evol. Microbiol.">
        <title>The Global Catalogue of Microorganisms (GCM) 10K type strain sequencing project: providing services to taxonomists for standard genome sequencing and annotation.</title>
        <authorList>
            <consortium name="The Broad Institute Genomics Platform"/>
            <consortium name="The Broad Institute Genome Sequencing Center for Infectious Disease"/>
            <person name="Wu L."/>
            <person name="Ma J."/>
        </authorList>
    </citation>
    <scope>NUCLEOTIDE SEQUENCE [LARGE SCALE GENOMIC DNA]</scope>
    <source>
        <strain evidence="13">JCM 17664</strain>
    </source>
</reference>
<evidence type="ECO:0000256" key="8">
    <source>
        <dbReference type="ARBA" id="ARBA00022989"/>
    </source>
</evidence>
<feature type="transmembrane region" description="Helical" evidence="10">
    <location>
        <begin position="96"/>
        <end position="116"/>
    </location>
</feature>
<dbReference type="NCBIfam" id="TIGR01525">
    <property type="entry name" value="ATPase-IB_hvy"/>
    <property type="match status" value="1"/>
</dbReference>
<dbReference type="SUPFAM" id="SSF55008">
    <property type="entry name" value="HMA, heavy metal-associated domain"/>
    <property type="match status" value="1"/>
</dbReference>
<keyword evidence="7" id="KW-1278">Translocase</keyword>
<evidence type="ECO:0000313" key="12">
    <source>
        <dbReference type="EMBL" id="GAA4315011.1"/>
    </source>
</evidence>
<dbReference type="SFLD" id="SFLDG00002">
    <property type="entry name" value="C1.7:_P-type_atpase_like"/>
    <property type="match status" value="1"/>
</dbReference>
<dbReference type="InterPro" id="IPR044492">
    <property type="entry name" value="P_typ_ATPase_HD_dom"/>
</dbReference>
<feature type="transmembrane region" description="Helical" evidence="10">
    <location>
        <begin position="368"/>
        <end position="391"/>
    </location>
</feature>
<dbReference type="InterPro" id="IPR023299">
    <property type="entry name" value="ATPase_P-typ_cyto_dom_N"/>
</dbReference>
<dbReference type="Proteomes" id="UP001501207">
    <property type="component" value="Unassembled WGS sequence"/>
</dbReference>
<dbReference type="PRINTS" id="PR00943">
    <property type="entry name" value="CUATPASE"/>
</dbReference>
<dbReference type="SUPFAM" id="SSF81665">
    <property type="entry name" value="Calcium ATPase, transmembrane domain M"/>
    <property type="match status" value="1"/>
</dbReference>
<evidence type="ECO:0000256" key="1">
    <source>
        <dbReference type="ARBA" id="ARBA00004127"/>
    </source>
</evidence>
<dbReference type="Pfam" id="PF00403">
    <property type="entry name" value="HMA"/>
    <property type="match status" value="1"/>
</dbReference>
<dbReference type="InterPro" id="IPR006121">
    <property type="entry name" value="HMA_dom"/>
</dbReference>
<keyword evidence="3 10" id="KW-0812">Transmembrane</keyword>
<dbReference type="InterPro" id="IPR018303">
    <property type="entry name" value="ATPase_P-typ_P_site"/>
</dbReference>
<keyword evidence="4 10" id="KW-0479">Metal-binding</keyword>
<keyword evidence="5 10" id="KW-0547">Nucleotide-binding</keyword>
<keyword evidence="6 10" id="KW-0067">ATP-binding</keyword>
<name>A0ABP8G0U3_9BACT</name>
<proteinExistence type="inferred from homology"/>